<reference evidence="1" key="1">
    <citation type="submission" date="2022-12" db="EMBL/GenBank/DDBJ databases">
        <title>Genome Sequence of Lasiodiplodia mahajangana.</title>
        <authorList>
            <person name="Buettner E."/>
        </authorList>
    </citation>
    <scope>NUCLEOTIDE SEQUENCE</scope>
    <source>
        <strain evidence="1">VT137</strain>
    </source>
</reference>
<organism evidence="1 2">
    <name type="scientific">Lasiodiplodia mahajangana</name>
    <dbReference type="NCBI Taxonomy" id="1108764"/>
    <lineage>
        <taxon>Eukaryota</taxon>
        <taxon>Fungi</taxon>
        <taxon>Dikarya</taxon>
        <taxon>Ascomycota</taxon>
        <taxon>Pezizomycotina</taxon>
        <taxon>Dothideomycetes</taxon>
        <taxon>Dothideomycetes incertae sedis</taxon>
        <taxon>Botryosphaeriales</taxon>
        <taxon>Botryosphaeriaceae</taxon>
        <taxon>Lasiodiplodia</taxon>
    </lineage>
</organism>
<protein>
    <submittedName>
        <fullName evidence="1">Uncharacterized protein</fullName>
    </submittedName>
</protein>
<name>A0ACC2JS72_9PEZI</name>
<gene>
    <name evidence="1" type="ORF">O1611_g3369</name>
</gene>
<keyword evidence="2" id="KW-1185">Reference proteome</keyword>
<comment type="caution">
    <text evidence="1">The sequence shown here is derived from an EMBL/GenBank/DDBJ whole genome shotgun (WGS) entry which is preliminary data.</text>
</comment>
<dbReference type="Proteomes" id="UP001153332">
    <property type="component" value="Unassembled WGS sequence"/>
</dbReference>
<accession>A0ACC2JS72</accession>
<evidence type="ECO:0000313" key="1">
    <source>
        <dbReference type="EMBL" id="KAJ8130259.1"/>
    </source>
</evidence>
<proteinExistence type="predicted"/>
<evidence type="ECO:0000313" key="2">
    <source>
        <dbReference type="Proteomes" id="UP001153332"/>
    </source>
</evidence>
<dbReference type="EMBL" id="JAPUUL010000541">
    <property type="protein sequence ID" value="KAJ8130259.1"/>
    <property type="molecule type" value="Genomic_DNA"/>
</dbReference>
<sequence>MAPQSDPQTVTHDSSALTPARTFPLFQRLPAELRVMIWRLSLKPRLIKIYLHCRRVTDSILELKGLARPPTRQNDRHEVFTDGRGAISKLFFVNKESRYEAQLFYKVRLPCWFVGDSNKLEPGILYFKWAHDILQITPSPGYVPEPSPVWPTAPILTDTWLRDAVLGNLVLISGYRQPPAPPHRSSHHLLGESFPQTLEQLREILFSYGRSSLCEAEGPNQHQLSEPSYKPRAESFEYTPPRSIHYFWQPSSIRRIEDDSVRATGYDAPLSIRPLPTEIHNGRTDEYEFDTWVVDYKLPGTTTLIVNGGLLIERTFIVWPRSTRIGRKALDPCEMASLETRRFNDLKECWADISLNHLSLHIRSFIDYGDVDRESYNRTL</sequence>